<evidence type="ECO:0000256" key="1">
    <source>
        <dbReference type="SAM" id="MobiDB-lite"/>
    </source>
</evidence>
<dbReference type="Proteomes" id="UP001611415">
    <property type="component" value="Unassembled WGS sequence"/>
</dbReference>
<sequence length="84" mass="9576">MDRIEPSERMDRIDRRERLLRIERGRTVRSAIDMPSVYHNADRAGKYRRNAAVCRCGAALVGGSGHAEARPVANDRPGFENIRR</sequence>
<accession>A0ABW7WV54</accession>
<evidence type="ECO:0000313" key="3">
    <source>
        <dbReference type="Proteomes" id="UP001611415"/>
    </source>
</evidence>
<name>A0ABW7WV54_9NOCA</name>
<comment type="caution">
    <text evidence="2">The sequence shown here is derived from an EMBL/GenBank/DDBJ whole genome shotgun (WGS) entry which is preliminary data.</text>
</comment>
<gene>
    <name evidence="2" type="ORF">ACH49W_05045</name>
</gene>
<evidence type="ECO:0000313" key="2">
    <source>
        <dbReference type="EMBL" id="MFI2472726.1"/>
    </source>
</evidence>
<feature type="region of interest" description="Disordered" evidence="1">
    <location>
        <begin position="65"/>
        <end position="84"/>
    </location>
</feature>
<keyword evidence="3" id="KW-1185">Reference proteome</keyword>
<reference evidence="2 3" key="1">
    <citation type="submission" date="2024-10" db="EMBL/GenBank/DDBJ databases">
        <title>The Natural Products Discovery Center: Release of the First 8490 Sequenced Strains for Exploring Actinobacteria Biosynthetic Diversity.</title>
        <authorList>
            <person name="Kalkreuter E."/>
            <person name="Kautsar S.A."/>
            <person name="Yang D."/>
            <person name="Bader C.D."/>
            <person name="Teijaro C.N."/>
            <person name="Fluegel L."/>
            <person name="Davis C.M."/>
            <person name="Simpson J.R."/>
            <person name="Lauterbach L."/>
            <person name="Steele A.D."/>
            <person name="Gui C."/>
            <person name="Meng S."/>
            <person name="Li G."/>
            <person name="Viehrig K."/>
            <person name="Ye F."/>
            <person name="Su P."/>
            <person name="Kiefer A.F."/>
            <person name="Nichols A."/>
            <person name="Cepeda A.J."/>
            <person name="Yan W."/>
            <person name="Fan B."/>
            <person name="Jiang Y."/>
            <person name="Adhikari A."/>
            <person name="Zheng C.-J."/>
            <person name="Schuster L."/>
            <person name="Cowan T.M."/>
            <person name="Smanski M.J."/>
            <person name="Chevrette M.G."/>
            <person name="De Carvalho L.P.S."/>
            <person name="Shen B."/>
        </authorList>
    </citation>
    <scope>NUCLEOTIDE SEQUENCE [LARGE SCALE GENOMIC DNA]</scope>
    <source>
        <strain evidence="2 3">NPDC019275</strain>
    </source>
</reference>
<organism evidence="2 3">
    <name type="scientific">Nocardia xishanensis</name>
    <dbReference type="NCBI Taxonomy" id="238964"/>
    <lineage>
        <taxon>Bacteria</taxon>
        <taxon>Bacillati</taxon>
        <taxon>Actinomycetota</taxon>
        <taxon>Actinomycetes</taxon>
        <taxon>Mycobacteriales</taxon>
        <taxon>Nocardiaceae</taxon>
        <taxon>Nocardia</taxon>
    </lineage>
</organism>
<proteinExistence type="predicted"/>
<protein>
    <submittedName>
        <fullName evidence="2">Uncharacterized protein</fullName>
    </submittedName>
</protein>
<dbReference type="RefSeq" id="WP_397091249.1">
    <property type="nucleotide sequence ID" value="NZ_JBIRYO010000002.1"/>
</dbReference>
<dbReference type="EMBL" id="JBIRYO010000002">
    <property type="protein sequence ID" value="MFI2472726.1"/>
    <property type="molecule type" value="Genomic_DNA"/>
</dbReference>